<sequence>MPLSKPIPMDEYLNSNNENMYGEDVPRPIAQASASYTMPLRTLFDARDDDALMNDEERRFFNRRYQTFVDNATNYIATECQTQADINGFFIRRLAHQDAVIDRLERSFHKTLAAAVENEIDLFLGNKPTSERIRGINRRMNEMQLELKTFKAEVKSHPEFSGHPDDIRAKKAAMAAAAGVPNQSKKRKKVAGGVAVPVGEGAGQGVDGLDLLHEQMLAMASRLRQLRDPESTSTPANSLVLKNVSDITSSGEEGAKMHVDGGAGEVGSTDSDMADDEASSQIAPSSPAGITGLTRQFSGTGLSEEEEEKHAARTHALFATLPVRAVSRNGGHGGDGGVNF</sequence>
<gene>
    <name evidence="2" type="ORF">QBC40DRAFT_304378</name>
</gene>
<dbReference type="AlphaFoldDB" id="A0AAN6XMB0"/>
<name>A0AAN6XMB0_9PEZI</name>
<keyword evidence="3" id="KW-1185">Reference proteome</keyword>
<organism evidence="2 3">
    <name type="scientific">Triangularia verruculosa</name>
    <dbReference type="NCBI Taxonomy" id="2587418"/>
    <lineage>
        <taxon>Eukaryota</taxon>
        <taxon>Fungi</taxon>
        <taxon>Dikarya</taxon>
        <taxon>Ascomycota</taxon>
        <taxon>Pezizomycotina</taxon>
        <taxon>Sordariomycetes</taxon>
        <taxon>Sordariomycetidae</taxon>
        <taxon>Sordariales</taxon>
        <taxon>Podosporaceae</taxon>
        <taxon>Triangularia</taxon>
    </lineage>
</organism>
<protein>
    <submittedName>
        <fullName evidence="2">Uncharacterized protein</fullName>
    </submittedName>
</protein>
<comment type="caution">
    <text evidence="2">The sequence shown here is derived from an EMBL/GenBank/DDBJ whole genome shotgun (WGS) entry which is preliminary data.</text>
</comment>
<evidence type="ECO:0000313" key="3">
    <source>
        <dbReference type="Proteomes" id="UP001303160"/>
    </source>
</evidence>
<evidence type="ECO:0000313" key="2">
    <source>
        <dbReference type="EMBL" id="KAK4203433.1"/>
    </source>
</evidence>
<reference evidence="2" key="2">
    <citation type="submission" date="2023-05" db="EMBL/GenBank/DDBJ databases">
        <authorList>
            <consortium name="Lawrence Berkeley National Laboratory"/>
            <person name="Steindorff A."/>
            <person name="Hensen N."/>
            <person name="Bonometti L."/>
            <person name="Westerberg I."/>
            <person name="Brannstrom I.O."/>
            <person name="Guillou S."/>
            <person name="Cros-Aarteil S."/>
            <person name="Calhoun S."/>
            <person name="Haridas S."/>
            <person name="Kuo A."/>
            <person name="Mondo S."/>
            <person name="Pangilinan J."/>
            <person name="Riley R."/>
            <person name="Labutti K."/>
            <person name="Andreopoulos B."/>
            <person name="Lipzen A."/>
            <person name="Chen C."/>
            <person name="Yanf M."/>
            <person name="Daum C."/>
            <person name="Ng V."/>
            <person name="Clum A."/>
            <person name="Ohm R."/>
            <person name="Martin F."/>
            <person name="Silar P."/>
            <person name="Natvig D."/>
            <person name="Lalanne C."/>
            <person name="Gautier V."/>
            <person name="Ament-Velasquez S.L."/>
            <person name="Kruys A."/>
            <person name="Hutchinson M.I."/>
            <person name="Powell A.J."/>
            <person name="Barry K."/>
            <person name="Miller A.N."/>
            <person name="Grigoriev I.V."/>
            <person name="Debuchy R."/>
            <person name="Gladieux P."/>
            <person name="Thoren M.H."/>
            <person name="Johannesson H."/>
        </authorList>
    </citation>
    <scope>NUCLEOTIDE SEQUENCE</scope>
    <source>
        <strain evidence="2">CBS 315.58</strain>
    </source>
</reference>
<reference evidence="2" key="1">
    <citation type="journal article" date="2023" name="Mol. Phylogenet. Evol.">
        <title>Genome-scale phylogeny and comparative genomics of the fungal order Sordariales.</title>
        <authorList>
            <person name="Hensen N."/>
            <person name="Bonometti L."/>
            <person name="Westerberg I."/>
            <person name="Brannstrom I.O."/>
            <person name="Guillou S."/>
            <person name="Cros-Aarteil S."/>
            <person name="Calhoun S."/>
            <person name="Haridas S."/>
            <person name="Kuo A."/>
            <person name="Mondo S."/>
            <person name="Pangilinan J."/>
            <person name="Riley R."/>
            <person name="LaButti K."/>
            <person name="Andreopoulos B."/>
            <person name="Lipzen A."/>
            <person name="Chen C."/>
            <person name="Yan M."/>
            <person name="Daum C."/>
            <person name="Ng V."/>
            <person name="Clum A."/>
            <person name="Steindorff A."/>
            <person name="Ohm R.A."/>
            <person name="Martin F."/>
            <person name="Silar P."/>
            <person name="Natvig D.O."/>
            <person name="Lalanne C."/>
            <person name="Gautier V."/>
            <person name="Ament-Velasquez S.L."/>
            <person name="Kruys A."/>
            <person name="Hutchinson M.I."/>
            <person name="Powell A.J."/>
            <person name="Barry K."/>
            <person name="Miller A.N."/>
            <person name="Grigoriev I.V."/>
            <person name="Debuchy R."/>
            <person name="Gladieux P."/>
            <person name="Hiltunen Thoren M."/>
            <person name="Johannesson H."/>
        </authorList>
    </citation>
    <scope>NUCLEOTIDE SEQUENCE</scope>
    <source>
        <strain evidence="2">CBS 315.58</strain>
    </source>
</reference>
<accession>A0AAN6XMB0</accession>
<evidence type="ECO:0000256" key="1">
    <source>
        <dbReference type="SAM" id="MobiDB-lite"/>
    </source>
</evidence>
<dbReference type="EMBL" id="MU863889">
    <property type="protein sequence ID" value="KAK4203433.1"/>
    <property type="molecule type" value="Genomic_DNA"/>
</dbReference>
<feature type="region of interest" description="Disordered" evidence="1">
    <location>
        <begin position="250"/>
        <end position="309"/>
    </location>
</feature>
<dbReference type="Proteomes" id="UP001303160">
    <property type="component" value="Unassembled WGS sequence"/>
</dbReference>
<proteinExistence type="predicted"/>